<dbReference type="Pfam" id="PF07505">
    <property type="entry name" value="DUF5131"/>
    <property type="match status" value="1"/>
</dbReference>
<dbReference type="RefSeq" id="WP_011509191.1">
    <property type="nucleotide sequence ID" value="NC_007964.1"/>
</dbReference>
<gene>
    <name evidence="1" type="ordered locus">Nham_0598</name>
</gene>
<evidence type="ECO:0000313" key="1">
    <source>
        <dbReference type="EMBL" id="ABE61487.1"/>
    </source>
</evidence>
<keyword evidence="2" id="KW-1185">Reference proteome</keyword>
<evidence type="ECO:0000313" key="2">
    <source>
        <dbReference type="Proteomes" id="UP000001953"/>
    </source>
</evidence>
<reference evidence="1 2" key="1">
    <citation type="submission" date="2006-03" db="EMBL/GenBank/DDBJ databases">
        <title>Complete sequence of chromosome of Nitrobacter hamburgensis X14.</title>
        <authorList>
            <consortium name="US DOE Joint Genome Institute"/>
            <person name="Copeland A."/>
            <person name="Lucas S."/>
            <person name="Lapidus A."/>
            <person name="Barry K."/>
            <person name="Detter J.C."/>
            <person name="Glavina del Rio T."/>
            <person name="Hammon N."/>
            <person name="Israni S."/>
            <person name="Dalin E."/>
            <person name="Tice H."/>
            <person name="Pitluck S."/>
            <person name="Chain P."/>
            <person name="Malfatti S."/>
            <person name="Shin M."/>
            <person name="Vergez L."/>
            <person name="Schmutz J."/>
            <person name="Larimer F."/>
            <person name="Land M."/>
            <person name="Hauser L."/>
            <person name="Kyrpides N."/>
            <person name="Ivanova N."/>
            <person name="Ward B."/>
            <person name="Arp D."/>
            <person name="Klotz M."/>
            <person name="Stein L."/>
            <person name="O'Mullan G."/>
            <person name="Starkenburg S."/>
            <person name="Sayavedra L."/>
            <person name="Poret-Peterson A.T."/>
            <person name="Gentry M.E."/>
            <person name="Bruce D."/>
            <person name="Richardson P."/>
        </authorList>
    </citation>
    <scope>NUCLEOTIDE SEQUENCE [LARGE SCALE GENOMIC DNA]</scope>
    <source>
        <strain evidence="2">DSM 10229 / NCIMB 13809 / X14</strain>
    </source>
</reference>
<protein>
    <submittedName>
        <fullName evidence="1">Phage Gp37Gp68</fullName>
    </submittedName>
</protein>
<proteinExistence type="predicted"/>
<accession>Q1QQL0</accession>
<dbReference type="STRING" id="323097.Nham_0598"/>
<dbReference type="AlphaFoldDB" id="Q1QQL0"/>
<dbReference type="InterPro" id="IPR011101">
    <property type="entry name" value="DUF5131"/>
</dbReference>
<dbReference type="OrthoDB" id="9787478at2"/>
<organism evidence="1 2">
    <name type="scientific">Nitrobacter hamburgensis (strain DSM 10229 / NCIMB 13809 / X14)</name>
    <dbReference type="NCBI Taxonomy" id="323097"/>
    <lineage>
        <taxon>Bacteria</taxon>
        <taxon>Pseudomonadati</taxon>
        <taxon>Pseudomonadota</taxon>
        <taxon>Alphaproteobacteria</taxon>
        <taxon>Hyphomicrobiales</taxon>
        <taxon>Nitrobacteraceae</taxon>
        <taxon>Nitrobacter</taxon>
    </lineage>
</organism>
<dbReference type="KEGG" id="nha:Nham_0598"/>
<dbReference type="EMBL" id="CP000319">
    <property type="protein sequence ID" value="ABE61487.1"/>
    <property type="molecule type" value="Genomic_DNA"/>
</dbReference>
<dbReference type="Proteomes" id="UP000001953">
    <property type="component" value="Chromosome"/>
</dbReference>
<dbReference type="eggNOG" id="COG4422">
    <property type="taxonomic scope" value="Bacteria"/>
</dbReference>
<sequence length="250" mass="28204">MANNSSIEWTEATWNPVVGCTIISPGCTNCYAMRMARRLEAMGQPKYAGTTRMSGGRPKWNGVVRIDEESLLLPATWKTGRLIFVNSMSDLFHENVPLAFIKRVFTTMRKTPQHTYQILTKRAERLGELSAKLAWPANVWMGVSVENEDYVYRIDCLRRTQAAIRFLSLEPLLGPLDNLDLTNIDWVIAGGESGPHARPVEADWIRNIRDQCFDEGVAFHFKQWGGANKKKTGRVLDGRTWDEFPAGSGV</sequence>
<name>Q1QQL0_NITHX</name>
<dbReference type="HOGENOM" id="CLU_054184_0_1_5"/>